<evidence type="ECO:0000256" key="1">
    <source>
        <dbReference type="SAM" id="MobiDB-lite"/>
    </source>
</evidence>
<feature type="compositionally biased region" description="Basic and acidic residues" evidence="1">
    <location>
        <begin position="74"/>
        <end position="97"/>
    </location>
</feature>
<evidence type="ECO:0000313" key="3">
    <source>
        <dbReference type="Proteomes" id="UP000087171"/>
    </source>
</evidence>
<evidence type="ECO:0000256" key="2">
    <source>
        <dbReference type="SAM" id="SignalP"/>
    </source>
</evidence>
<keyword evidence="3" id="KW-1185">Reference proteome</keyword>
<dbReference type="AlphaFoldDB" id="A0A1S3DW16"/>
<name>A0A1S3DW16_CICAR</name>
<evidence type="ECO:0000313" key="4">
    <source>
        <dbReference type="RefSeq" id="XP_012567635.1"/>
    </source>
</evidence>
<dbReference type="RefSeq" id="XP_012567635.1">
    <property type="nucleotide sequence ID" value="XM_012712181.2"/>
</dbReference>
<feature type="signal peptide" evidence="2">
    <location>
        <begin position="1"/>
        <end position="31"/>
    </location>
</feature>
<accession>A0A1S3DW16</accession>
<keyword evidence="2" id="KW-0732">Signal</keyword>
<protein>
    <submittedName>
        <fullName evidence="4">Uncharacterized protein LOC105851394</fullName>
    </submittedName>
</protein>
<reference evidence="4" key="1">
    <citation type="submission" date="2025-08" db="UniProtKB">
        <authorList>
            <consortium name="RefSeq"/>
        </authorList>
    </citation>
    <scope>IDENTIFICATION</scope>
    <source>
        <tissue evidence="4">Etiolated seedlings</tissue>
    </source>
</reference>
<organism evidence="3 4">
    <name type="scientific">Cicer arietinum</name>
    <name type="common">Chickpea</name>
    <name type="synonym">Garbanzo</name>
    <dbReference type="NCBI Taxonomy" id="3827"/>
    <lineage>
        <taxon>Eukaryota</taxon>
        <taxon>Viridiplantae</taxon>
        <taxon>Streptophyta</taxon>
        <taxon>Embryophyta</taxon>
        <taxon>Tracheophyta</taxon>
        <taxon>Spermatophyta</taxon>
        <taxon>Magnoliopsida</taxon>
        <taxon>eudicotyledons</taxon>
        <taxon>Gunneridae</taxon>
        <taxon>Pentapetalae</taxon>
        <taxon>rosids</taxon>
        <taxon>fabids</taxon>
        <taxon>Fabales</taxon>
        <taxon>Fabaceae</taxon>
        <taxon>Papilionoideae</taxon>
        <taxon>50 kb inversion clade</taxon>
        <taxon>NPAAA clade</taxon>
        <taxon>Hologalegina</taxon>
        <taxon>IRL clade</taxon>
        <taxon>Cicereae</taxon>
        <taxon>Cicer</taxon>
    </lineage>
</organism>
<feature type="region of interest" description="Disordered" evidence="1">
    <location>
        <begin position="57"/>
        <end position="103"/>
    </location>
</feature>
<sequence length="103" mass="11718">MKLLEIVVMMKINAFILCFLCGLFLLSTVASETSKEGYAKDSKKNVWVDKLDGTQRTKDIKPFDPNKPIGAGNKTREERMMEKEAKKKEKEKIEKNHGKGKGK</sequence>
<proteinExistence type="predicted"/>
<dbReference type="Proteomes" id="UP000087171">
    <property type="component" value="Unplaced"/>
</dbReference>
<gene>
    <name evidence="4" type="primary">LOC105851394</name>
</gene>
<feature type="chain" id="PRO_5010233611" evidence="2">
    <location>
        <begin position="32"/>
        <end position="103"/>
    </location>
</feature>